<evidence type="ECO:0000256" key="2">
    <source>
        <dbReference type="SAM" id="Phobius"/>
    </source>
</evidence>
<keyword evidence="2" id="KW-0812">Transmembrane</keyword>
<proteinExistence type="predicted"/>
<gene>
    <name evidence="3" type="ORF">VNO80_07861</name>
</gene>
<reference evidence="3 4" key="1">
    <citation type="submission" date="2024-01" db="EMBL/GenBank/DDBJ databases">
        <title>The genomes of 5 underutilized Papilionoideae crops provide insights into root nodulation and disease resistanc.</title>
        <authorList>
            <person name="Jiang F."/>
        </authorList>
    </citation>
    <scope>NUCLEOTIDE SEQUENCE [LARGE SCALE GENOMIC DNA]</scope>
    <source>
        <strain evidence="3">JINMINGXINNONG_FW02</strain>
        <tissue evidence="3">Leaves</tissue>
    </source>
</reference>
<keyword evidence="4" id="KW-1185">Reference proteome</keyword>
<dbReference type="EMBL" id="JAYMYR010000003">
    <property type="protein sequence ID" value="KAK7374431.1"/>
    <property type="molecule type" value="Genomic_DNA"/>
</dbReference>
<keyword evidence="2" id="KW-0472">Membrane</keyword>
<comment type="caution">
    <text evidence="3">The sequence shown here is derived from an EMBL/GenBank/DDBJ whole genome shotgun (WGS) entry which is preliminary data.</text>
</comment>
<evidence type="ECO:0000313" key="4">
    <source>
        <dbReference type="Proteomes" id="UP001374584"/>
    </source>
</evidence>
<feature type="region of interest" description="Disordered" evidence="1">
    <location>
        <begin position="76"/>
        <end position="103"/>
    </location>
</feature>
<feature type="transmembrane region" description="Helical" evidence="2">
    <location>
        <begin position="184"/>
        <end position="217"/>
    </location>
</feature>
<feature type="transmembrane region" description="Helical" evidence="2">
    <location>
        <begin position="237"/>
        <end position="263"/>
    </location>
</feature>
<dbReference type="Proteomes" id="UP001374584">
    <property type="component" value="Unassembled WGS sequence"/>
</dbReference>
<keyword evidence="2" id="KW-1133">Transmembrane helix</keyword>
<protein>
    <submittedName>
        <fullName evidence="3">Uncharacterized protein</fullName>
    </submittedName>
</protein>
<accession>A0AAN9NK11</accession>
<organism evidence="3 4">
    <name type="scientific">Phaseolus coccineus</name>
    <name type="common">Scarlet runner bean</name>
    <name type="synonym">Phaseolus multiflorus</name>
    <dbReference type="NCBI Taxonomy" id="3886"/>
    <lineage>
        <taxon>Eukaryota</taxon>
        <taxon>Viridiplantae</taxon>
        <taxon>Streptophyta</taxon>
        <taxon>Embryophyta</taxon>
        <taxon>Tracheophyta</taxon>
        <taxon>Spermatophyta</taxon>
        <taxon>Magnoliopsida</taxon>
        <taxon>eudicotyledons</taxon>
        <taxon>Gunneridae</taxon>
        <taxon>Pentapetalae</taxon>
        <taxon>rosids</taxon>
        <taxon>fabids</taxon>
        <taxon>Fabales</taxon>
        <taxon>Fabaceae</taxon>
        <taxon>Papilionoideae</taxon>
        <taxon>50 kb inversion clade</taxon>
        <taxon>NPAAA clade</taxon>
        <taxon>indigoferoid/millettioid clade</taxon>
        <taxon>Phaseoleae</taxon>
        <taxon>Phaseolus</taxon>
    </lineage>
</organism>
<name>A0AAN9NK11_PHACN</name>
<sequence length="333" mass="37711">MIKNNEFKLRKRLVFSHATELSAVCFLKEFVSNAKVEMKTTPEKHNNTNVLPNKALDQTLQDEKLDLVKAEDLCARSTETPARNPPPKTPARNPHPKKPPRNPPSISFMDCIISIVLSMEDIPINFHYMLLVSGGAFLKCKAEKLTAQFDFKLGNLSDTTFLLSFGEAFSEFNPEITDKMTIMVGYLLVLLLIWPLQPVYQISIMLILISESLHYILKLLGKLSGVDVTCGIFKLPLVWFTTSAAFALSLIVCFVMLLVIYLIQRYVGAGRSKVREPDFTLEDFSVIVEGADAEECVLLCFVCMMLKLFADELWKFVMRQRITIKAMKDIDRG</sequence>
<evidence type="ECO:0000256" key="1">
    <source>
        <dbReference type="SAM" id="MobiDB-lite"/>
    </source>
</evidence>
<evidence type="ECO:0000313" key="3">
    <source>
        <dbReference type="EMBL" id="KAK7374431.1"/>
    </source>
</evidence>
<dbReference type="AlphaFoldDB" id="A0AAN9NK11"/>